<proteinExistence type="predicted"/>
<gene>
    <name evidence="1" type="ordered locus">P9211_14701</name>
</gene>
<protein>
    <submittedName>
        <fullName evidence="1">Uncharacterized protein</fullName>
    </submittedName>
</protein>
<dbReference type="RefSeq" id="WP_012196022.1">
    <property type="nucleotide sequence ID" value="NC_009976.1"/>
</dbReference>
<accession>A9BC39</accession>
<keyword evidence="2" id="KW-1185">Reference proteome</keyword>
<organism evidence="1 2">
    <name type="scientific">Prochlorococcus marinus (strain MIT 9211)</name>
    <dbReference type="NCBI Taxonomy" id="93059"/>
    <lineage>
        <taxon>Bacteria</taxon>
        <taxon>Bacillati</taxon>
        <taxon>Cyanobacteriota</taxon>
        <taxon>Cyanophyceae</taxon>
        <taxon>Synechococcales</taxon>
        <taxon>Prochlorococcaceae</taxon>
        <taxon>Prochlorococcus</taxon>
    </lineage>
</organism>
<dbReference type="HOGENOM" id="CLU_174025_0_0_3"/>
<sequence length="115" mass="13376">MSRSRLAVWGINITSLDLVMQSQSGFSEIGPQERIKQFALNNWERLTGRQKTYAKKVWGVLTYKWRWQIAMNIPYLAIFLLDRTIPAVHQFDMALLEVINSKLPIPAFISSWMGF</sequence>
<dbReference type="eggNOG" id="ENOG5032GW4">
    <property type="taxonomic scope" value="Bacteria"/>
</dbReference>
<dbReference type="EMBL" id="CP000878">
    <property type="protein sequence ID" value="ABX09401.1"/>
    <property type="molecule type" value="Genomic_DNA"/>
</dbReference>
<evidence type="ECO:0000313" key="2">
    <source>
        <dbReference type="Proteomes" id="UP000000788"/>
    </source>
</evidence>
<reference evidence="1 2" key="1">
    <citation type="journal article" date="2007" name="PLoS Genet.">
        <title>Patterns and implications of gene gain and loss in the evolution of Prochlorococcus.</title>
        <authorList>
            <person name="Kettler G.C."/>
            <person name="Martiny A.C."/>
            <person name="Huang K."/>
            <person name="Zucker J."/>
            <person name="Coleman M.L."/>
            <person name="Rodrigue S."/>
            <person name="Chen F."/>
            <person name="Lapidus A."/>
            <person name="Ferriera S."/>
            <person name="Johnson J."/>
            <person name="Steglich C."/>
            <person name="Church G.M."/>
            <person name="Richardson P."/>
            <person name="Chisholm S.W."/>
        </authorList>
    </citation>
    <scope>NUCLEOTIDE SEQUENCE [LARGE SCALE GENOMIC DNA]</scope>
    <source>
        <strain evidence="2">MIT 9211</strain>
    </source>
</reference>
<dbReference type="KEGG" id="pmj:P9211_14701"/>
<evidence type="ECO:0000313" key="1">
    <source>
        <dbReference type="EMBL" id="ABX09401.1"/>
    </source>
</evidence>
<dbReference type="Proteomes" id="UP000000788">
    <property type="component" value="Chromosome"/>
</dbReference>
<name>A9BC39_PROM4</name>
<dbReference type="AlphaFoldDB" id="A9BC39"/>